<gene>
    <name evidence="1" type="ORF">RLT85_03675</name>
</gene>
<protein>
    <recommendedName>
        <fullName evidence="3">Lipocalin-like domain-containing protein</fullName>
    </recommendedName>
</protein>
<organism evidence="1 2">
    <name type="scientific">Mesonia ostreae</name>
    <dbReference type="NCBI Taxonomy" id="861110"/>
    <lineage>
        <taxon>Bacteria</taxon>
        <taxon>Pseudomonadati</taxon>
        <taxon>Bacteroidota</taxon>
        <taxon>Flavobacteriia</taxon>
        <taxon>Flavobacteriales</taxon>
        <taxon>Flavobacteriaceae</taxon>
        <taxon>Mesonia</taxon>
    </lineage>
</organism>
<name>A0ABU2KG81_9FLAO</name>
<dbReference type="EMBL" id="JAVRBG010000003">
    <property type="protein sequence ID" value="MDT0293722.1"/>
    <property type="molecule type" value="Genomic_DNA"/>
</dbReference>
<evidence type="ECO:0000313" key="1">
    <source>
        <dbReference type="EMBL" id="MDT0293722.1"/>
    </source>
</evidence>
<evidence type="ECO:0000313" key="2">
    <source>
        <dbReference type="Proteomes" id="UP001182991"/>
    </source>
</evidence>
<dbReference type="Proteomes" id="UP001182991">
    <property type="component" value="Unassembled WGS sequence"/>
</dbReference>
<evidence type="ECO:0008006" key="3">
    <source>
        <dbReference type="Google" id="ProtNLM"/>
    </source>
</evidence>
<keyword evidence="2" id="KW-1185">Reference proteome</keyword>
<dbReference type="RefSeq" id="WP_311400676.1">
    <property type="nucleotide sequence ID" value="NZ_JAVRBG010000003.1"/>
</dbReference>
<comment type="caution">
    <text evidence="1">The sequence shown here is derived from an EMBL/GenBank/DDBJ whole genome shotgun (WGS) entry which is preliminary data.</text>
</comment>
<accession>A0ABU2KG81</accession>
<proteinExistence type="predicted"/>
<sequence>MSGKLCEYWRDVDFNISTGKIIVKKEFEDCKTEESKIYKTENETFYRKGLKVTLAKRLESEILITTPKYGHKIYIAFQ</sequence>
<reference evidence="2" key="1">
    <citation type="submission" date="2023-07" db="EMBL/GenBank/DDBJ databases">
        <title>Isolating and identifying novel microbial strains from the Mariana Trench.</title>
        <authorList>
            <person name="Fu H."/>
        </authorList>
    </citation>
    <scope>NUCLEOTIDE SEQUENCE [LARGE SCALE GENOMIC DNA]</scope>
    <source>
        <strain evidence="2">T-y2</strain>
    </source>
</reference>